<evidence type="ECO:0000313" key="1">
    <source>
        <dbReference type="EMBL" id="JAD99765.1"/>
    </source>
</evidence>
<dbReference type="EMBL" id="GBRH01198130">
    <property type="protein sequence ID" value="JAD99765.1"/>
    <property type="molecule type" value="Transcribed_RNA"/>
</dbReference>
<sequence>MLCSQLSPLYPIFLQNNVLGTLPVCLFDKILNLGGSAMMVWCDDSYCLVN</sequence>
<proteinExistence type="predicted"/>
<protein>
    <submittedName>
        <fullName evidence="1">Uncharacterized protein</fullName>
    </submittedName>
</protein>
<dbReference type="AlphaFoldDB" id="A0A0A9EPG7"/>
<name>A0A0A9EPG7_ARUDO</name>
<organism evidence="1">
    <name type="scientific">Arundo donax</name>
    <name type="common">Giant reed</name>
    <name type="synonym">Donax arundinaceus</name>
    <dbReference type="NCBI Taxonomy" id="35708"/>
    <lineage>
        <taxon>Eukaryota</taxon>
        <taxon>Viridiplantae</taxon>
        <taxon>Streptophyta</taxon>
        <taxon>Embryophyta</taxon>
        <taxon>Tracheophyta</taxon>
        <taxon>Spermatophyta</taxon>
        <taxon>Magnoliopsida</taxon>
        <taxon>Liliopsida</taxon>
        <taxon>Poales</taxon>
        <taxon>Poaceae</taxon>
        <taxon>PACMAD clade</taxon>
        <taxon>Arundinoideae</taxon>
        <taxon>Arundineae</taxon>
        <taxon>Arundo</taxon>
    </lineage>
</organism>
<reference evidence="1" key="1">
    <citation type="submission" date="2014-09" db="EMBL/GenBank/DDBJ databases">
        <authorList>
            <person name="Magalhaes I.L.F."/>
            <person name="Oliveira U."/>
            <person name="Santos F.R."/>
            <person name="Vidigal T.H.D.A."/>
            <person name="Brescovit A.D."/>
            <person name="Santos A.J."/>
        </authorList>
    </citation>
    <scope>NUCLEOTIDE SEQUENCE</scope>
    <source>
        <tissue evidence="1">Shoot tissue taken approximately 20 cm above the soil surface</tissue>
    </source>
</reference>
<reference evidence="1" key="2">
    <citation type="journal article" date="2015" name="Data Brief">
        <title>Shoot transcriptome of the giant reed, Arundo donax.</title>
        <authorList>
            <person name="Barrero R.A."/>
            <person name="Guerrero F.D."/>
            <person name="Moolhuijzen P."/>
            <person name="Goolsby J.A."/>
            <person name="Tidwell J."/>
            <person name="Bellgard S.E."/>
            <person name="Bellgard M.I."/>
        </authorList>
    </citation>
    <scope>NUCLEOTIDE SEQUENCE</scope>
    <source>
        <tissue evidence="1">Shoot tissue taken approximately 20 cm above the soil surface</tissue>
    </source>
</reference>
<accession>A0A0A9EPG7</accession>